<evidence type="ECO:0000256" key="4">
    <source>
        <dbReference type="ARBA" id="ARBA00022723"/>
    </source>
</evidence>
<dbReference type="InterPro" id="IPR024079">
    <property type="entry name" value="MetalloPept_cat_dom_sf"/>
</dbReference>
<evidence type="ECO:0000313" key="12">
    <source>
        <dbReference type="EMBL" id="KAH7304724.1"/>
    </source>
</evidence>
<keyword evidence="7" id="KW-0862">Zinc</keyword>
<evidence type="ECO:0000256" key="3">
    <source>
        <dbReference type="ARBA" id="ARBA00022670"/>
    </source>
</evidence>
<keyword evidence="5 10" id="KW-0732">Signal</keyword>
<dbReference type="CDD" id="cd04275">
    <property type="entry name" value="ZnMc_pappalysin_like"/>
    <property type="match status" value="1"/>
</dbReference>
<comment type="similarity">
    <text evidence="2">Belongs to the peptidase M43B family.</text>
</comment>
<evidence type="ECO:0000256" key="8">
    <source>
        <dbReference type="ARBA" id="ARBA00023049"/>
    </source>
</evidence>
<reference evidence="12" key="1">
    <citation type="journal article" date="2021" name="Nat. Commun.">
        <title>Genetic determinants of endophytism in the Arabidopsis root mycobiome.</title>
        <authorList>
            <person name="Mesny F."/>
            <person name="Miyauchi S."/>
            <person name="Thiergart T."/>
            <person name="Pickel B."/>
            <person name="Atanasova L."/>
            <person name="Karlsson M."/>
            <person name="Huettel B."/>
            <person name="Barry K.W."/>
            <person name="Haridas S."/>
            <person name="Chen C."/>
            <person name="Bauer D."/>
            <person name="Andreopoulos W."/>
            <person name="Pangilinan J."/>
            <person name="LaButti K."/>
            <person name="Riley R."/>
            <person name="Lipzen A."/>
            <person name="Clum A."/>
            <person name="Drula E."/>
            <person name="Henrissat B."/>
            <person name="Kohler A."/>
            <person name="Grigoriev I.V."/>
            <person name="Martin F.M."/>
            <person name="Hacquard S."/>
        </authorList>
    </citation>
    <scope>NUCLEOTIDE SEQUENCE</scope>
    <source>
        <strain evidence="12">MPI-CAGE-CH-0235</strain>
    </source>
</reference>
<dbReference type="Proteomes" id="UP000813444">
    <property type="component" value="Unassembled WGS sequence"/>
</dbReference>
<evidence type="ECO:0000256" key="7">
    <source>
        <dbReference type="ARBA" id="ARBA00022833"/>
    </source>
</evidence>
<comment type="function">
    <text evidence="1">Secreted metalloproteinase that allows assimilation of proteinaceous substrates.</text>
</comment>
<proteinExistence type="inferred from homology"/>
<evidence type="ECO:0000256" key="9">
    <source>
        <dbReference type="ARBA" id="ARBA00023157"/>
    </source>
</evidence>
<comment type="caution">
    <text evidence="12">The sequence shown here is derived from an EMBL/GenBank/DDBJ whole genome shotgun (WGS) entry which is preliminary data.</text>
</comment>
<evidence type="ECO:0000313" key="13">
    <source>
        <dbReference type="Proteomes" id="UP000813444"/>
    </source>
</evidence>
<name>A0A8K0SF49_9HYPO</name>
<dbReference type="OrthoDB" id="536211at2759"/>
<evidence type="ECO:0000256" key="2">
    <source>
        <dbReference type="ARBA" id="ARBA00008721"/>
    </source>
</evidence>
<gene>
    <name evidence="12" type="ORF">B0I35DRAFT_516675</name>
</gene>
<feature type="signal peptide" evidence="10">
    <location>
        <begin position="1"/>
        <end position="17"/>
    </location>
</feature>
<sequence length="281" mass="30517">MLTKALTTALLLGAVIAQELPTVPEGTPRCVVEPSEQQRKDTELLVEIEALRAKFGEEKRAPIVVDTYFHVVSSASSRFISEAQIQAQLEYLNEAYAPQEVSFNLLNTTFTVNSQWAAGNGELAMKRALRQGSYATLNAYFTDVARLNGQSALGYCFFPEPGVTEGSNTFIRDGCVVVAQTVPGGTAAPYNLGGTLVHEAGHWFDLYHTFQGGCNGGDMVSDTPAQASMSSGCPIGRDSCPNQSGVDPIHNFMDYSDDACYEEFTAGQKERIHSSFTNFRL</sequence>
<evidence type="ECO:0000256" key="1">
    <source>
        <dbReference type="ARBA" id="ARBA00003174"/>
    </source>
</evidence>
<dbReference type="PANTHER" id="PTHR47466">
    <property type="match status" value="1"/>
</dbReference>
<dbReference type="GO" id="GO:0008237">
    <property type="term" value="F:metallopeptidase activity"/>
    <property type="evidence" value="ECO:0007669"/>
    <property type="project" value="UniProtKB-KW"/>
</dbReference>
<accession>A0A8K0SF49</accession>
<dbReference type="PANTHER" id="PTHR47466:SF1">
    <property type="entry name" value="METALLOPROTEASE MEP1 (AFU_ORTHOLOGUE AFUA_1G07730)-RELATED"/>
    <property type="match status" value="1"/>
</dbReference>
<evidence type="ECO:0000259" key="11">
    <source>
        <dbReference type="Pfam" id="PF05572"/>
    </source>
</evidence>
<dbReference type="AlphaFoldDB" id="A0A8K0SF49"/>
<evidence type="ECO:0000256" key="10">
    <source>
        <dbReference type="SAM" id="SignalP"/>
    </source>
</evidence>
<keyword evidence="9" id="KW-1015">Disulfide bond</keyword>
<keyword evidence="6" id="KW-0378">Hydrolase</keyword>
<keyword evidence="3" id="KW-0645">Protease</keyword>
<dbReference type="InterPro" id="IPR008754">
    <property type="entry name" value="Peptidase_M43"/>
</dbReference>
<dbReference type="Pfam" id="PF05572">
    <property type="entry name" value="Peptidase_M43"/>
    <property type="match status" value="1"/>
</dbReference>
<dbReference type="Gene3D" id="3.40.390.10">
    <property type="entry name" value="Collagenase (Catalytic Domain)"/>
    <property type="match status" value="1"/>
</dbReference>
<dbReference type="EMBL" id="JAGPNK010000021">
    <property type="protein sequence ID" value="KAH7304724.1"/>
    <property type="molecule type" value="Genomic_DNA"/>
</dbReference>
<evidence type="ECO:0000256" key="6">
    <source>
        <dbReference type="ARBA" id="ARBA00022801"/>
    </source>
</evidence>
<keyword evidence="8" id="KW-0482">Metalloprotease</keyword>
<evidence type="ECO:0000256" key="5">
    <source>
        <dbReference type="ARBA" id="ARBA00022729"/>
    </source>
</evidence>
<dbReference type="SUPFAM" id="SSF55486">
    <property type="entry name" value="Metalloproteases ('zincins'), catalytic domain"/>
    <property type="match status" value="1"/>
</dbReference>
<keyword evidence="13" id="KW-1185">Reference proteome</keyword>
<feature type="chain" id="PRO_5035470283" description="Peptidase M43 pregnancy-associated plasma-A domain-containing protein" evidence="10">
    <location>
        <begin position="18"/>
        <end position="281"/>
    </location>
</feature>
<dbReference type="GO" id="GO:0046872">
    <property type="term" value="F:metal ion binding"/>
    <property type="evidence" value="ECO:0007669"/>
    <property type="project" value="UniProtKB-KW"/>
</dbReference>
<keyword evidence="4" id="KW-0479">Metal-binding</keyword>
<protein>
    <recommendedName>
        <fullName evidence="11">Peptidase M43 pregnancy-associated plasma-A domain-containing protein</fullName>
    </recommendedName>
</protein>
<feature type="domain" description="Peptidase M43 pregnancy-associated plasma-A" evidence="11">
    <location>
        <begin position="188"/>
        <end position="273"/>
    </location>
</feature>
<dbReference type="GO" id="GO:0006508">
    <property type="term" value="P:proteolysis"/>
    <property type="evidence" value="ECO:0007669"/>
    <property type="project" value="UniProtKB-KW"/>
</dbReference>
<organism evidence="12 13">
    <name type="scientific">Stachybotrys elegans</name>
    <dbReference type="NCBI Taxonomy" id="80388"/>
    <lineage>
        <taxon>Eukaryota</taxon>
        <taxon>Fungi</taxon>
        <taxon>Dikarya</taxon>
        <taxon>Ascomycota</taxon>
        <taxon>Pezizomycotina</taxon>
        <taxon>Sordariomycetes</taxon>
        <taxon>Hypocreomycetidae</taxon>
        <taxon>Hypocreales</taxon>
        <taxon>Stachybotryaceae</taxon>
        <taxon>Stachybotrys</taxon>
    </lineage>
</organism>